<dbReference type="eggNOG" id="KOG0702">
    <property type="taxonomic scope" value="Eukaryota"/>
</dbReference>
<keyword evidence="1" id="KW-0862">Zinc</keyword>
<dbReference type="GO" id="GO:0005096">
    <property type="term" value="F:GTPase activator activity"/>
    <property type="evidence" value="ECO:0007669"/>
    <property type="project" value="InterPro"/>
</dbReference>
<dbReference type="Pfam" id="PF01412">
    <property type="entry name" value="ArfGap"/>
    <property type="match status" value="1"/>
</dbReference>
<feature type="region of interest" description="Disordered" evidence="2">
    <location>
        <begin position="208"/>
        <end position="294"/>
    </location>
</feature>
<feature type="compositionally biased region" description="Low complexity" evidence="2">
    <location>
        <begin position="229"/>
        <end position="274"/>
    </location>
</feature>
<proteinExistence type="predicted"/>
<dbReference type="RefSeq" id="XP_005785716.1">
    <property type="nucleotide sequence ID" value="XM_005785659.1"/>
</dbReference>
<feature type="region of interest" description="Disordered" evidence="2">
    <location>
        <begin position="122"/>
        <end position="148"/>
    </location>
</feature>
<evidence type="ECO:0000313" key="4">
    <source>
        <dbReference type="EnsemblProtists" id="EOD33287"/>
    </source>
</evidence>
<reference evidence="5" key="1">
    <citation type="journal article" date="2013" name="Nature">
        <title>Pan genome of the phytoplankton Emiliania underpins its global distribution.</title>
        <authorList>
            <person name="Read B.A."/>
            <person name="Kegel J."/>
            <person name="Klute M.J."/>
            <person name="Kuo A."/>
            <person name="Lefebvre S.C."/>
            <person name="Maumus F."/>
            <person name="Mayer C."/>
            <person name="Miller J."/>
            <person name="Monier A."/>
            <person name="Salamov A."/>
            <person name="Young J."/>
            <person name="Aguilar M."/>
            <person name="Claverie J.M."/>
            <person name="Frickenhaus S."/>
            <person name="Gonzalez K."/>
            <person name="Herman E.K."/>
            <person name="Lin Y.C."/>
            <person name="Napier J."/>
            <person name="Ogata H."/>
            <person name="Sarno A.F."/>
            <person name="Shmutz J."/>
            <person name="Schroeder D."/>
            <person name="de Vargas C."/>
            <person name="Verret F."/>
            <person name="von Dassow P."/>
            <person name="Valentin K."/>
            <person name="Van de Peer Y."/>
            <person name="Wheeler G."/>
            <person name="Dacks J.B."/>
            <person name="Delwiche C.F."/>
            <person name="Dyhrman S.T."/>
            <person name="Glockner G."/>
            <person name="John U."/>
            <person name="Richards T."/>
            <person name="Worden A.Z."/>
            <person name="Zhang X."/>
            <person name="Grigoriev I.V."/>
            <person name="Allen A.E."/>
            <person name="Bidle K."/>
            <person name="Borodovsky M."/>
            <person name="Bowler C."/>
            <person name="Brownlee C."/>
            <person name="Cock J.M."/>
            <person name="Elias M."/>
            <person name="Gladyshev V.N."/>
            <person name="Groth M."/>
            <person name="Guda C."/>
            <person name="Hadaegh A."/>
            <person name="Iglesias-Rodriguez M.D."/>
            <person name="Jenkins J."/>
            <person name="Jones B.M."/>
            <person name="Lawson T."/>
            <person name="Leese F."/>
            <person name="Lindquist E."/>
            <person name="Lobanov A."/>
            <person name="Lomsadze A."/>
            <person name="Malik S.B."/>
            <person name="Marsh M.E."/>
            <person name="Mackinder L."/>
            <person name="Mock T."/>
            <person name="Mueller-Roeber B."/>
            <person name="Pagarete A."/>
            <person name="Parker M."/>
            <person name="Probert I."/>
            <person name="Quesneville H."/>
            <person name="Raines C."/>
            <person name="Rensing S.A."/>
            <person name="Riano-Pachon D.M."/>
            <person name="Richier S."/>
            <person name="Rokitta S."/>
            <person name="Shiraiwa Y."/>
            <person name="Soanes D.M."/>
            <person name="van der Giezen M."/>
            <person name="Wahlund T.M."/>
            <person name="Williams B."/>
            <person name="Wilson W."/>
            <person name="Wolfe G."/>
            <person name="Wurch L.L."/>
        </authorList>
    </citation>
    <scope>NUCLEOTIDE SEQUENCE</scope>
</reference>
<dbReference type="SUPFAM" id="SSF57863">
    <property type="entry name" value="ArfGap/RecO-like zinc finger"/>
    <property type="match status" value="1"/>
</dbReference>
<evidence type="ECO:0000256" key="1">
    <source>
        <dbReference type="PROSITE-ProRule" id="PRU00288"/>
    </source>
</evidence>
<sequence>MAEAELAKLRRLPENRRCATCKHEDRLGYNAICVKFQIFVCGDCKSAHQAFSHRCKSVTMSNWNKDEVRALTGAAGGGNLANMAKYFAKLPADSPQWPVKGCHPNDLKEFVRIAYEEKRWYSDVPSPGPTGSATPPPGNATPAEPATLYSASAPGSYAGGMDLLGGDSITVDRSAGVSGGGFSAFEAAGTPDAWASFSAAPAPAAAASGGADSWQTFSSAPPPAPSPPKRASSSRDGWASFSAAPSGSLPPASPSAAFDDFVSAAPAGTASAPPLRKSFTAPSGACVASAGTTA</sequence>
<keyword evidence="1" id="KW-0863">Zinc-finger</keyword>
<dbReference type="GO" id="GO:0008270">
    <property type="term" value="F:zinc ion binding"/>
    <property type="evidence" value="ECO:0007669"/>
    <property type="project" value="UniProtKB-KW"/>
</dbReference>
<dbReference type="KEGG" id="ehx:EMIHUDRAFT_631915"/>
<evidence type="ECO:0000256" key="2">
    <source>
        <dbReference type="SAM" id="MobiDB-lite"/>
    </source>
</evidence>
<accession>A0A0D3KC02</accession>
<dbReference type="InterPro" id="IPR044820">
    <property type="entry name" value="AGD14-like"/>
</dbReference>
<dbReference type="EnsemblProtists" id="EOD33287">
    <property type="protein sequence ID" value="EOD33287"/>
    <property type="gene ID" value="EMIHUDRAFT_631915"/>
</dbReference>
<dbReference type="HOGENOM" id="CLU_948101_0_0_1"/>
<organism evidence="4 5">
    <name type="scientific">Emiliania huxleyi (strain CCMP1516)</name>
    <dbReference type="NCBI Taxonomy" id="280463"/>
    <lineage>
        <taxon>Eukaryota</taxon>
        <taxon>Haptista</taxon>
        <taxon>Haptophyta</taxon>
        <taxon>Prymnesiophyceae</taxon>
        <taxon>Isochrysidales</taxon>
        <taxon>Noelaerhabdaceae</taxon>
        <taxon>Emiliania</taxon>
    </lineage>
</organism>
<name>A0A0D3KC02_EMIH1</name>
<evidence type="ECO:0000313" key="5">
    <source>
        <dbReference type="Proteomes" id="UP000013827"/>
    </source>
</evidence>
<dbReference type="AlphaFoldDB" id="A0A0D3KC02"/>
<dbReference type="KEGG" id="ehx:EMIHUDRAFT_631916"/>
<dbReference type="PANTHER" id="PTHR46085:SF3">
    <property type="entry name" value="ARF GTPASE ACTIVATING PROTEIN"/>
    <property type="match status" value="1"/>
</dbReference>
<dbReference type="InterPro" id="IPR001164">
    <property type="entry name" value="ArfGAP_dom"/>
</dbReference>
<dbReference type="STRING" id="2903.R1DEA4"/>
<dbReference type="GeneID" id="17253251"/>
<dbReference type="RefSeq" id="XP_005759786.1">
    <property type="nucleotide sequence ID" value="XM_005759729.1"/>
</dbReference>
<dbReference type="GeneID" id="17278428"/>
<dbReference type="SMART" id="SM00105">
    <property type="entry name" value="ArfGap"/>
    <property type="match status" value="1"/>
</dbReference>
<reference evidence="4" key="2">
    <citation type="submission" date="2024-10" db="UniProtKB">
        <authorList>
            <consortium name="EnsemblProtists"/>
        </authorList>
    </citation>
    <scope>IDENTIFICATION</scope>
</reference>
<keyword evidence="1" id="KW-0479">Metal-binding</keyword>
<evidence type="ECO:0000259" key="3">
    <source>
        <dbReference type="PROSITE" id="PS50115"/>
    </source>
</evidence>
<protein>
    <recommendedName>
        <fullName evidence="3">Arf-GAP domain-containing protein</fullName>
    </recommendedName>
</protein>
<dbReference type="InterPro" id="IPR037278">
    <property type="entry name" value="ARFGAP/RecO"/>
</dbReference>
<dbReference type="Gene3D" id="1.10.220.150">
    <property type="entry name" value="Arf GTPase activating protein"/>
    <property type="match status" value="1"/>
</dbReference>
<dbReference type="EnsemblProtists" id="EOD07357">
    <property type="protein sequence ID" value="EOD07357"/>
    <property type="gene ID" value="EMIHUDRAFT_631916"/>
</dbReference>
<dbReference type="PROSITE" id="PS50115">
    <property type="entry name" value="ARFGAP"/>
    <property type="match status" value="1"/>
</dbReference>
<dbReference type="Proteomes" id="UP000013827">
    <property type="component" value="Unassembled WGS sequence"/>
</dbReference>
<keyword evidence="5" id="KW-1185">Reference proteome</keyword>
<feature type="domain" description="Arf-GAP" evidence="3">
    <location>
        <begin position="3"/>
        <end position="129"/>
    </location>
</feature>
<dbReference type="InterPro" id="IPR038508">
    <property type="entry name" value="ArfGAP_dom_sf"/>
</dbReference>
<dbReference type="PANTHER" id="PTHR46085">
    <property type="entry name" value="ARFGAP/RECO-RELATED"/>
    <property type="match status" value="1"/>
</dbReference>
<dbReference type="PaxDb" id="2903-EOD07357"/>